<accession>A0ABW4EN64</accession>
<feature type="non-terminal residue" evidence="1">
    <location>
        <position position="1"/>
    </location>
</feature>
<keyword evidence="2" id="KW-1185">Reference proteome</keyword>
<evidence type="ECO:0000313" key="2">
    <source>
        <dbReference type="Proteomes" id="UP001597186"/>
    </source>
</evidence>
<gene>
    <name evidence="1" type="ORF">ACFTOW_17775</name>
</gene>
<evidence type="ECO:0000313" key="1">
    <source>
        <dbReference type="EMBL" id="MFD1511234.1"/>
    </source>
</evidence>
<organism evidence="1 2">
    <name type="scientific">Lacimonas salitolerans</name>
    <dbReference type="NCBI Taxonomy" id="1323750"/>
    <lineage>
        <taxon>Bacteria</taxon>
        <taxon>Pseudomonadati</taxon>
        <taxon>Pseudomonadota</taxon>
        <taxon>Alphaproteobacteria</taxon>
        <taxon>Rhodobacterales</taxon>
        <taxon>Paracoccaceae</taxon>
        <taxon>Lacimonas</taxon>
    </lineage>
</organism>
<dbReference type="InterPro" id="IPR029033">
    <property type="entry name" value="His_PPase_superfam"/>
</dbReference>
<name>A0ABW4EN64_9RHOB</name>
<dbReference type="Gene3D" id="3.40.50.1240">
    <property type="entry name" value="Phosphoglycerate mutase-like"/>
    <property type="match status" value="1"/>
</dbReference>
<dbReference type="Proteomes" id="UP001597186">
    <property type="component" value="Unassembled WGS sequence"/>
</dbReference>
<dbReference type="Pfam" id="PF00300">
    <property type="entry name" value="His_Phos_1"/>
    <property type="match status" value="1"/>
</dbReference>
<dbReference type="CDD" id="cd07040">
    <property type="entry name" value="HP"/>
    <property type="match status" value="1"/>
</dbReference>
<dbReference type="RefSeq" id="WP_379918216.1">
    <property type="nucleotide sequence ID" value="NZ_JBHUDD010000155.1"/>
</dbReference>
<dbReference type="SUPFAM" id="SSF53254">
    <property type="entry name" value="Phosphoglycerate mutase-like"/>
    <property type="match status" value="1"/>
</dbReference>
<dbReference type="InterPro" id="IPR013078">
    <property type="entry name" value="His_Pase_superF_clade-1"/>
</dbReference>
<sequence length="152" mass="16554">NTPIGPKAIPLPGTGDPGNFDVEDCSTQRNLDQRGRDQAVRIGAALRERGISFDGVWTSRWCRSRETAELLDLGAVTEVPSLNSFFQGRGSRTAQTARTLERLRDAQGRLMLVSHQVNITALTGVFPRSGEIVVTELRDGALVVTGRILIDP</sequence>
<reference evidence="2" key="1">
    <citation type="journal article" date="2019" name="Int. J. Syst. Evol. Microbiol.">
        <title>The Global Catalogue of Microorganisms (GCM) 10K type strain sequencing project: providing services to taxonomists for standard genome sequencing and annotation.</title>
        <authorList>
            <consortium name="The Broad Institute Genomics Platform"/>
            <consortium name="The Broad Institute Genome Sequencing Center for Infectious Disease"/>
            <person name="Wu L."/>
            <person name="Ma J."/>
        </authorList>
    </citation>
    <scope>NUCLEOTIDE SEQUENCE [LARGE SCALE GENOMIC DNA]</scope>
    <source>
        <strain evidence="2">CGMCC 1.12477</strain>
    </source>
</reference>
<protein>
    <submittedName>
        <fullName evidence="1">Histidine phosphatase family protein</fullName>
    </submittedName>
</protein>
<comment type="caution">
    <text evidence="1">The sequence shown here is derived from an EMBL/GenBank/DDBJ whole genome shotgun (WGS) entry which is preliminary data.</text>
</comment>
<proteinExistence type="predicted"/>
<dbReference type="EMBL" id="JBHUDD010000155">
    <property type="protein sequence ID" value="MFD1511234.1"/>
    <property type="molecule type" value="Genomic_DNA"/>
</dbReference>